<dbReference type="EMBL" id="REGN01010506">
    <property type="protein sequence ID" value="RMZ98873.1"/>
    <property type="molecule type" value="Genomic_DNA"/>
</dbReference>
<keyword evidence="1" id="KW-0812">Transmembrane</keyword>
<evidence type="ECO:0000313" key="3">
    <source>
        <dbReference type="Proteomes" id="UP000276133"/>
    </source>
</evidence>
<reference evidence="2 3" key="1">
    <citation type="journal article" date="2018" name="Sci. Rep.">
        <title>Genomic signatures of local adaptation to the degree of environmental predictability in rotifers.</title>
        <authorList>
            <person name="Franch-Gras L."/>
            <person name="Hahn C."/>
            <person name="Garcia-Roger E.M."/>
            <person name="Carmona M.J."/>
            <person name="Serra M."/>
            <person name="Gomez A."/>
        </authorList>
    </citation>
    <scope>NUCLEOTIDE SEQUENCE [LARGE SCALE GENOMIC DNA]</scope>
    <source>
        <strain evidence="2">HYR1</strain>
    </source>
</reference>
<keyword evidence="1" id="KW-1133">Transmembrane helix</keyword>
<feature type="non-terminal residue" evidence="2">
    <location>
        <position position="1"/>
    </location>
</feature>
<protein>
    <submittedName>
        <fullName evidence="2">Uncharacterized protein</fullName>
    </submittedName>
</protein>
<evidence type="ECO:0000256" key="1">
    <source>
        <dbReference type="SAM" id="Phobius"/>
    </source>
</evidence>
<feature type="transmembrane region" description="Helical" evidence="1">
    <location>
        <begin position="48"/>
        <end position="66"/>
    </location>
</feature>
<sequence>PNASLFSFGKSNNFIILVCKNQTATIARLRLALLRRSPATIFEKNIKLYYFFFTSFYEVFLFNLYLKFTIPKYSSGSNFKSSVNRTLYFKRYRCKFLSLNSKFKKEKRQFFVKFGLYFWKISHIQETIFILNN</sequence>
<proteinExistence type="predicted"/>
<keyword evidence="1" id="KW-0472">Membrane</keyword>
<organism evidence="2 3">
    <name type="scientific">Brachionus plicatilis</name>
    <name type="common">Marine rotifer</name>
    <name type="synonym">Brachionus muelleri</name>
    <dbReference type="NCBI Taxonomy" id="10195"/>
    <lineage>
        <taxon>Eukaryota</taxon>
        <taxon>Metazoa</taxon>
        <taxon>Spiralia</taxon>
        <taxon>Gnathifera</taxon>
        <taxon>Rotifera</taxon>
        <taxon>Eurotatoria</taxon>
        <taxon>Monogononta</taxon>
        <taxon>Pseudotrocha</taxon>
        <taxon>Ploima</taxon>
        <taxon>Brachionidae</taxon>
        <taxon>Brachionus</taxon>
    </lineage>
</organism>
<dbReference type="Proteomes" id="UP000276133">
    <property type="component" value="Unassembled WGS sequence"/>
</dbReference>
<name>A0A3M7PIN5_BRAPC</name>
<keyword evidence="3" id="KW-1185">Reference proteome</keyword>
<evidence type="ECO:0000313" key="2">
    <source>
        <dbReference type="EMBL" id="RMZ98873.1"/>
    </source>
</evidence>
<gene>
    <name evidence="2" type="ORF">BpHYR1_035127</name>
</gene>
<accession>A0A3M7PIN5</accession>
<dbReference type="AlphaFoldDB" id="A0A3M7PIN5"/>
<comment type="caution">
    <text evidence="2">The sequence shown here is derived from an EMBL/GenBank/DDBJ whole genome shotgun (WGS) entry which is preliminary data.</text>
</comment>